<feature type="transmembrane region" description="Helical" evidence="1">
    <location>
        <begin position="108"/>
        <end position="125"/>
    </location>
</feature>
<dbReference type="Proteomes" id="UP001183176">
    <property type="component" value="Unassembled WGS sequence"/>
</dbReference>
<keyword evidence="1" id="KW-0472">Membrane</keyword>
<proteinExistence type="predicted"/>
<feature type="transmembrane region" description="Helical" evidence="1">
    <location>
        <begin position="75"/>
        <end position="96"/>
    </location>
</feature>
<keyword evidence="1" id="KW-1133">Transmembrane helix</keyword>
<dbReference type="Gene3D" id="1.20.1250.20">
    <property type="entry name" value="MFS general substrate transporter like domains"/>
    <property type="match status" value="1"/>
</dbReference>
<feature type="transmembrane region" description="Helical" evidence="1">
    <location>
        <begin position="166"/>
        <end position="186"/>
    </location>
</feature>
<feature type="transmembrane region" description="Helical" evidence="1">
    <location>
        <begin position="207"/>
        <end position="226"/>
    </location>
</feature>
<feature type="transmembrane region" description="Helical" evidence="1">
    <location>
        <begin position="29"/>
        <end position="50"/>
    </location>
</feature>
<protein>
    <recommendedName>
        <fullName evidence="4">MFS transporter</fullName>
    </recommendedName>
</protein>
<reference evidence="3" key="1">
    <citation type="submission" date="2023-07" db="EMBL/GenBank/DDBJ databases">
        <title>30 novel species of actinomycetes from the DSMZ collection.</title>
        <authorList>
            <person name="Nouioui I."/>
        </authorList>
    </citation>
    <scope>NUCLEOTIDE SEQUENCE [LARGE SCALE GENOMIC DNA]</scope>
    <source>
        <strain evidence="3">DSM 44399</strain>
    </source>
</reference>
<keyword evidence="3" id="KW-1185">Reference proteome</keyword>
<evidence type="ECO:0000313" key="3">
    <source>
        <dbReference type="Proteomes" id="UP001183176"/>
    </source>
</evidence>
<sequence>MARVRSVRNVGYGLGALSSTVAVSAGSRAAFVVVLLVNAVSFAVAARLLVAGRFTSMPDIGAVVARRKVVTDARYLLAAACNGILAVHLTLLPFAFPLWISQHTSVSVGYYGGLYALNTVLAILLQSRMSRRAETLAGAGVCALLAVGSLVAFGVSVVVLARLQTLWPALAVAVLATVALTFGEMWQSASGWSISYLMARPDRRSQYLSTFQLGTSAQAILAPWLLARYVLSQNSAGWAYLAAVVLAGGAGCWLLVAARPGAETRVAS</sequence>
<dbReference type="RefSeq" id="WP_311422193.1">
    <property type="nucleotide sequence ID" value="NZ_JAVREH010000006.1"/>
</dbReference>
<gene>
    <name evidence="2" type="ORF">RM423_06465</name>
</gene>
<evidence type="ECO:0008006" key="4">
    <source>
        <dbReference type="Google" id="ProtNLM"/>
    </source>
</evidence>
<dbReference type="SUPFAM" id="SSF103473">
    <property type="entry name" value="MFS general substrate transporter"/>
    <property type="match status" value="1"/>
</dbReference>
<keyword evidence="1" id="KW-0812">Transmembrane</keyword>
<name>A0ABU2J8G7_9ACTN</name>
<comment type="caution">
    <text evidence="2">The sequence shown here is derived from an EMBL/GenBank/DDBJ whole genome shotgun (WGS) entry which is preliminary data.</text>
</comment>
<feature type="transmembrane region" description="Helical" evidence="1">
    <location>
        <begin position="137"/>
        <end position="160"/>
    </location>
</feature>
<accession>A0ABU2J8G7</accession>
<organism evidence="2 3">
    <name type="scientific">Jatrophihabitans lederbergiae</name>
    <dbReference type="NCBI Taxonomy" id="3075547"/>
    <lineage>
        <taxon>Bacteria</taxon>
        <taxon>Bacillati</taxon>
        <taxon>Actinomycetota</taxon>
        <taxon>Actinomycetes</taxon>
        <taxon>Jatrophihabitantales</taxon>
        <taxon>Jatrophihabitantaceae</taxon>
        <taxon>Jatrophihabitans</taxon>
    </lineage>
</organism>
<feature type="transmembrane region" description="Helical" evidence="1">
    <location>
        <begin position="238"/>
        <end position="258"/>
    </location>
</feature>
<dbReference type="InterPro" id="IPR036259">
    <property type="entry name" value="MFS_trans_sf"/>
</dbReference>
<dbReference type="EMBL" id="JAVREH010000006">
    <property type="protein sequence ID" value="MDT0261036.1"/>
    <property type="molecule type" value="Genomic_DNA"/>
</dbReference>
<evidence type="ECO:0000256" key="1">
    <source>
        <dbReference type="SAM" id="Phobius"/>
    </source>
</evidence>
<evidence type="ECO:0000313" key="2">
    <source>
        <dbReference type="EMBL" id="MDT0261036.1"/>
    </source>
</evidence>